<dbReference type="InterPro" id="IPR002575">
    <property type="entry name" value="Aminoglycoside_PTrfase"/>
</dbReference>
<dbReference type="Proteomes" id="UP000318102">
    <property type="component" value="Unassembled WGS sequence"/>
</dbReference>
<comment type="caution">
    <text evidence="2">The sequence shown here is derived from an EMBL/GenBank/DDBJ whole genome shotgun (WGS) entry which is preliminary data.</text>
</comment>
<dbReference type="InterPro" id="IPR011009">
    <property type="entry name" value="Kinase-like_dom_sf"/>
</dbReference>
<sequence length="291" mass="33611">MIASYKGLIEQKYPELVIEHIEPNAIGQNNDVVMINNSLVFRFPKYEEGIRQLKREIELLKVIHYQATLPIPLPKYVSFEAMVPGQVFTGYKLIAGAPFWKEELDRVQHKEARHRIASQLVTFLIELHGTKWEQVEPIFKQERKSILEMVKQLYEDIEKKLFSYMRNDARERVIHNFRTFLDNEKNHNVQQTLIHGDFGTGNILWDAEACAISGVIDFGGSGLGDPAYDLAGILAGYGEEFYEECIRLYPGGEDISERVRFYRSTFALQEALHGVDNNDPEAFECGMKEYR</sequence>
<dbReference type="RefSeq" id="WP_144987168.1">
    <property type="nucleotide sequence ID" value="NZ_VNJK01000001.1"/>
</dbReference>
<protein>
    <submittedName>
        <fullName evidence="2">Aminoglycoside phosphotransferase family protein</fullName>
    </submittedName>
</protein>
<reference evidence="2 3" key="1">
    <citation type="submission" date="2019-07" db="EMBL/GenBank/DDBJ databases">
        <authorList>
            <person name="Kim J."/>
        </authorList>
    </citation>
    <scope>NUCLEOTIDE SEQUENCE [LARGE SCALE GENOMIC DNA]</scope>
    <source>
        <strain evidence="2 3">N4</strain>
    </source>
</reference>
<dbReference type="AlphaFoldDB" id="A0A559IWR1"/>
<organism evidence="2 3">
    <name type="scientific">Paenibacillus agilis</name>
    <dbReference type="NCBI Taxonomy" id="3020863"/>
    <lineage>
        <taxon>Bacteria</taxon>
        <taxon>Bacillati</taxon>
        <taxon>Bacillota</taxon>
        <taxon>Bacilli</taxon>
        <taxon>Bacillales</taxon>
        <taxon>Paenibacillaceae</taxon>
        <taxon>Paenibacillus</taxon>
    </lineage>
</organism>
<evidence type="ECO:0000259" key="1">
    <source>
        <dbReference type="Pfam" id="PF01636"/>
    </source>
</evidence>
<dbReference type="PANTHER" id="PTHR21310:SF15">
    <property type="entry name" value="AMINOGLYCOSIDE PHOSPHOTRANSFERASE DOMAIN-CONTAINING PROTEIN"/>
    <property type="match status" value="1"/>
</dbReference>
<keyword evidence="3" id="KW-1185">Reference proteome</keyword>
<dbReference type="Gene3D" id="3.90.1200.10">
    <property type="match status" value="1"/>
</dbReference>
<dbReference type="OrthoDB" id="60975at2"/>
<feature type="domain" description="Aminoglycoside phosphotransferase" evidence="1">
    <location>
        <begin position="21"/>
        <end position="246"/>
    </location>
</feature>
<name>A0A559IWR1_9BACL</name>
<gene>
    <name evidence="2" type="ORF">FPZ44_02760</name>
</gene>
<dbReference type="Pfam" id="PF01636">
    <property type="entry name" value="APH"/>
    <property type="match status" value="1"/>
</dbReference>
<dbReference type="InterPro" id="IPR051678">
    <property type="entry name" value="AGP_Transferase"/>
</dbReference>
<dbReference type="PANTHER" id="PTHR21310">
    <property type="entry name" value="AMINOGLYCOSIDE PHOSPHOTRANSFERASE-RELATED-RELATED"/>
    <property type="match status" value="1"/>
</dbReference>
<dbReference type="Gene3D" id="3.30.200.20">
    <property type="entry name" value="Phosphorylase Kinase, domain 1"/>
    <property type="match status" value="1"/>
</dbReference>
<dbReference type="SUPFAM" id="SSF56112">
    <property type="entry name" value="Protein kinase-like (PK-like)"/>
    <property type="match status" value="1"/>
</dbReference>
<evidence type="ECO:0000313" key="3">
    <source>
        <dbReference type="Proteomes" id="UP000318102"/>
    </source>
</evidence>
<dbReference type="EMBL" id="VNJK01000001">
    <property type="protein sequence ID" value="TVX92069.1"/>
    <property type="molecule type" value="Genomic_DNA"/>
</dbReference>
<accession>A0A559IWR1</accession>
<evidence type="ECO:0000313" key="2">
    <source>
        <dbReference type="EMBL" id="TVX92069.1"/>
    </source>
</evidence>
<proteinExistence type="predicted"/>